<evidence type="ECO:0000313" key="2">
    <source>
        <dbReference type="EMBL" id="MCF1714153.1"/>
    </source>
</evidence>
<comment type="caution">
    <text evidence="2">The sequence shown here is derived from an EMBL/GenBank/DDBJ whole genome shotgun (WGS) entry which is preliminary data.</text>
</comment>
<reference evidence="2 3" key="1">
    <citation type="submission" date="2022-01" db="EMBL/GenBank/DDBJ databases">
        <title>Flavihumibacter sp. nov., isolated from sediment of a river.</title>
        <authorList>
            <person name="Liu H."/>
        </authorList>
    </citation>
    <scope>NUCLEOTIDE SEQUENCE [LARGE SCALE GENOMIC DNA]</scope>
    <source>
        <strain evidence="2 3">RY-1</strain>
    </source>
</reference>
<feature type="transmembrane region" description="Helical" evidence="1">
    <location>
        <begin position="84"/>
        <end position="104"/>
    </location>
</feature>
<feature type="transmembrane region" description="Helical" evidence="1">
    <location>
        <begin position="263"/>
        <end position="287"/>
    </location>
</feature>
<keyword evidence="1" id="KW-1133">Transmembrane helix</keyword>
<dbReference type="Proteomes" id="UP001200145">
    <property type="component" value="Unassembled WGS sequence"/>
</dbReference>
<dbReference type="RefSeq" id="WP_234864680.1">
    <property type="nucleotide sequence ID" value="NZ_JAKEVY010000001.1"/>
</dbReference>
<feature type="transmembrane region" description="Helical" evidence="1">
    <location>
        <begin position="110"/>
        <end position="131"/>
    </location>
</feature>
<feature type="transmembrane region" description="Helical" evidence="1">
    <location>
        <begin position="398"/>
        <end position="415"/>
    </location>
</feature>
<keyword evidence="1" id="KW-0812">Transmembrane</keyword>
<feature type="transmembrane region" description="Helical" evidence="1">
    <location>
        <begin position="54"/>
        <end position="72"/>
    </location>
</feature>
<gene>
    <name evidence="2" type="ORF">L0U88_05895</name>
</gene>
<feature type="transmembrane region" description="Helical" evidence="1">
    <location>
        <begin position="294"/>
        <end position="317"/>
    </location>
</feature>
<feature type="transmembrane region" description="Helical" evidence="1">
    <location>
        <begin position="357"/>
        <end position="378"/>
    </location>
</feature>
<feature type="transmembrane region" description="Helical" evidence="1">
    <location>
        <begin position="225"/>
        <end position="243"/>
    </location>
</feature>
<sequence length="435" mass="49579">MQALTRKLESSKLLFITWSMVAAFGAYFCVYAFRKPFNAGTYAGLEWMGMNYKAVLIIAQVLGYMLSKFIGIKVISELTASKRIVLIVSLILIAEISLVIFGLVPPPYNFISLFFNGLPLGMVWGIVFSYLEGRRFTETLGMGLSISLIVSSGILKTIYLFIAKVFPGISEFWMPAFIGALFLPLFLFFVWMLSRIPPPSDTDKLLRVERLPMTQEDKRKVVRELGWGIGSMVLLYSLLATLRDFRDNFSVEIWEEIQPSRDITVFSQTELVTGAVVILVVGSLSFFRSNIKGFWFTLQLMGFGILLSGLSSLLFQYKLIEPYWWMLLLGMGLFLAYIPIQVAVFERIIALFKLKANAGFFIYICDSIGYLGSVGLLLYKQFFMRDLQWSKVLLNFSYFTTLFCIALLLLLSFFFNRKLGMKSPVAKKLQDFSIY</sequence>
<accession>A0ABS9BG92</accession>
<feature type="transmembrane region" description="Helical" evidence="1">
    <location>
        <begin position="172"/>
        <end position="194"/>
    </location>
</feature>
<evidence type="ECO:0000256" key="1">
    <source>
        <dbReference type="SAM" id="Phobius"/>
    </source>
</evidence>
<feature type="transmembrane region" description="Helical" evidence="1">
    <location>
        <begin position="323"/>
        <end position="345"/>
    </location>
</feature>
<dbReference type="InterPro" id="IPR043745">
    <property type="entry name" value="DUF5690"/>
</dbReference>
<keyword evidence="3" id="KW-1185">Reference proteome</keyword>
<dbReference type="Pfam" id="PF18943">
    <property type="entry name" value="DUF5690"/>
    <property type="match status" value="1"/>
</dbReference>
<dbReference type="EMBL" id="JAKEVY010000001">
    <property type="protein sequence ID" value="MCF1714153.1"/>
    <property type="molecule type" value="Genomic_DNA"/>
</dbReference>
<feature type="transmembrane region" description="Helical" evidence="1">
    <location>
        <begin position="143"/>
        <end position="166"/>
    </location>
</feature>
<proteinExistence type="predicted"/>
<evidence type="ECO:0000313" key="3">
    <source>
        <dbReference type="Proteomes" id="UP001200145"/>
    </source>
</evidence>
<organism evidence="2 3">
    <name type="scientific">Flavihumibacter fluminis</name>
    <dbReference type="NCBI Taxonomy" id="2909236"/>
    <lineage>
        <taxon>Bacteria</taxon>
        <taxon>Pseudomonadati</taxon>
        <taxon>Bacteroidota</taxon>
        <taxon>Chitinophagia</taxon>
        <taxon>Chitinophagales</taxon>
        <taxon>Chitinophagaceae</taxon>
        <taxon>Flavihumibacter</taxon>
    </lineage>
</organism>
<keyword evidence="1" id="KW-0472">Membrane</keyword>
<name>A0ABS9BG92_9BACT</name>
<protein>
    <submittedName>
        <fullName evidence="2">DUF5690 family protein</fullName>
    </submittedName>
</protein>
<feature type="transmembrane region" description="Helical" evidence="1">
    <location>
        <begin position="12"/>
        <end position="34"/>
    </location>
</feature>